<dbReference type="PANTHER" id="PTHR43511">
    <property type="match status" value="1"/>
</dbReference>
<keyword evidence="4 7" id="KW-0808">Transferase</keyword>
<dbReference type="CDD" id="cd00897">
    <property type="entry name" value="UGPase_euk"/>
    <property type="match status" value="1"/>
</dbReference>
<dbReference type="FunFam" id="2.160.10.10:FF:000001">
    <property type="entry name" value="UTP--glucose-1-phosphate uridylyltransferase"/>
    <property type="match status" value="1"/>
</dbReference>
<reference evidence="9" key="1">
    <citation type="submission" date="2022-08" db="EMBL/GenBank/DDBJ databases">
        <authorList>
            <consortium name="DOE Joint Genome Institute"/>
            <person name="Min B."/>
            <person name="Riley R."/>
            <person name="Sierra-Patev S."/>
            <person name="Naranjo-Ortiz M."/>
            <person name="Looney B."/>
            <person name="Konkel Z."/>
            <person name="Slot J.C."/>
            <person name="Sakamoto Y."/>
            <person name="Steenwyk J.L."/>
            <person name="Rokas A."/>
            <person name="Carro J."/>
            <person name="Camarero S."/>
            <person name="Ferreira P."/>
            <person name="Molpeceres G."/>
            <person name="Ruiz-Duenas F.J."/>
            <person name="Serrano A."/>
            <person name="Henrissat B."/>
            <person name="Drula E."/>
            <person name="Hughes K.W."/>
            <person name="Mata J.L."/>
            <person name="Ishikawa N.K."/>
            <person name="Vargas-Isla R."/>
            <person name="Ushijima S."/>
            <person name="Smith C.A."/>
            <person name="Ahrendt S."/>
            <person name="Andreopoulos W."/>
            <person name="He G."/>
            <person name="Labutti K."/>
            <person name="Lipzen A."/>
            <person name="Ng V."/>
            <person name="Sandor L."/>
            <person name="Barry K."/>
            <person name="Martinez A.T."/>
            <person name="Xiao Y."/>
            <person name="Gibbons J.G."/>
            <person name="Terashima K."/>
            <person name="Hibbett D.S."/>
            <person name="Grigoriev I.V."/>
        </authorList>
    </citation>
    <scope>NUCLEOTIDE SEQUENCE</scope>
    <source>
        <strain evidence="9">TFB9207</strain>
    </source>
</reference>
<dbReference type="GO" id="GO:0006011">
    <property type="term" value="P:UDP-alpha-D-glucose metabolic process"/>
    <property type="evidence" value="ECO:0007669"/>
    <property type="project" value="UniProtKB-UniRule"/>
</dbReference>
<keyword evidence="10" id="KW-1185">Reference proteome</keyword>
<keyword evidence="5 7" id="KW-0548">Nucleotidyltransferase</keyword>
<comment type="catalytic activity">
    <reaction evidence="6 7">
        <text>alpha-D-glucose 1-phosphate + UTP + H(+) = UDP-alpha-D-glucose + diphosphate</text>
        <dbReference type="Rhea" id="RHEA:19889"/>
        <dbReference type="ChEBI" id="CHEBI:15378"/>
        <dbReference type="ChEBI" id="CHEBI:33019"/>
        <dbReference type="ChEBI" id="CHEBI:46398"/>
        <dbReference type="ChEBI" id="CHEBI:58601"/>
        <dbReference type="ChEBI" id="CHEBI:58885"/>
        <dbReference type="EC" id="2.7.7.9"/>
    </reaction>
</comment>
<evidence type="ECO:0000256" key="1">
    <source>
        <dbReference type="ARBA" id="ARBA00003449"/>
    </source>
</evidence>
<evidence type="ECO:0000256" key="6">
    <source>
        <dbReference type="ARBA" id="ARBA00048128"/>
    </source>
</evidence>
<evidence type="ECO:0000256" key="7">
    <source>
        <dbReference type="PIRNR" id="PIRNR000806"/>
    </source>
</evidence>
<evidence type="ECO:0000256" key="8">
    <source>
        <dbReference type="PIRSR" id="PIRSR000806-1"/>
    </source>
</evidence>
<sequence length="498" mass="56480">MPSFFSYSTPTLRKRFNKSARLSTIPKTMDSEIDKLVATVSDPAERKGFEMEMFSFKQMFSRYIFRTKQGTIKVDWDKISSLLPDQLISYEKLARPTDSTNLSKLAVLKLSGGLGTSMGIHGAKSALEVKDGQTFVDLTIQQIQHLNKAMRTDIPLVIMTSFKTQYDTIKVIKRYVNDPVRILTFNQSRFPRFFRDTMLPCPKTAEDESRTWYPPGHGDLFLSLSRSGVLEQLLSEGKEYLFVSNSENLGATVDPTILQYLIESESEFLMEITVKTRNDLQSGTLVNYDGSLQLLELNQVPSEHVENFKSVFNFRTLNTNNLWINLKALKRISDNEGLDLDIMEKLRHLDNGRVVVQLETAAGSAIKHFRKACGIIVPRGRFLPVKNSADLLLVRSDFYQLDDGCLRPNVHRPFQTPPTIKLSEDFRSVDELEARFKTVPSMLELDHLTVAGDVYFGRACDLRGTVIVAATERQRIDIPDGSMLENKLLSGNLNLIEL</sequence>
<dbReference type="InterPro" id="IPR002618">
    <property type="entry name" value="UDPGP_fam"/>
</dbReference>
<accession>A0AA38UK42</accession>
<evidence type="ECO:0000256" key="5">
    <source>
        <dbReference type="ARBA" id="ARBA00022695"/>
    </source>
</evidence>
<dbReference type="EMBL" id="MU805948">
    <property type="protein sequence ID" value="KAJ3844722.1"/>
    <property type="molecule type" value="Genomic_DNA"/>
</dbReference>
<dbReference type="Proteomes" id="UP001163846">
    <property type="component" value="Unassembled WGS sequence"/>
</dbReference>
<dbReference type="FunFam" id="3.90.550.10:FF:000002">
    <property type="entry name" value="UTP--glucose-1-phosphate uridylyltransferase"/>
    <property type="match status" value="1"/>
</dbReference>
<evidence type="ECO:0000256" key="2">
    <source>
        <dbReference type="ARBA" id="ARBA00010401"/>
    </source>
</evidence>
<evidence type="ECO:0000313" key="9">
    <source>
        <dbReference type="EMBL" id="KAJ3844722.1"/>
    </source>
</evidence>
<proteinExistence type="inferred from homology"/>
<organism evidence="9 10">
    <name type="scientific">Lentinula raphanica</name>
    <dbReference type="NCBI Taxonomy" id="153919"/>
    <lineage>
        <taxon>Eukaryota</taxon>
        <taxon>Fungi</taxon>
        <taxon>Dikarya</taxon>
        <taxon>Basidiomycota</taxon>
        <taxon>Agaricomycotina</taxon>
        <taxon>Agaricomycetes</taxon>
        <taxon>Agaricomycetidae</taxon>
        <taxon>Agaricales</taxon>
        <taxon>Marasmiineae</taxon>
        <taxon>Omphalotaceae</taxon>
        <taxon>Lentinula</taxon>
    </lineage>
</organism>
<evidence type="ECO:0000313" key="10">
    <source>
        <dbReference type="Proteomes" id="UP001163846"/>
    </source>
</evidence>
<comment type="function">
    <text evidence="1">Plays a central role as a glucosyl donor in cellular metabolic pathways.</text>
</comment>
<dbReference type="GO" id="GO:0003983">
    <property type="term" value="F:UTP:glucose-1-phosphate uridylyltransferase activity"/>
    <property type="evidence" value="ECO:0007669"/>
    <property type="project" value="UniProtKB-EC"/>
</dbReference>
<evidence type="ECO:0000256" key="4">
    <source>
        <dbReference type="ARBA" id="ARBA00022679"/>
    </source>
</evidence>
<dbReference type="Pfam" id="PF01704">
    <property type="entry name" value="UDPGP"/>
    <property type="match status" value="1"/>
</dbReference>
<protein>
    <recommendedName>
        <fullName evidence="3 7">UTP--glucose-1-phosphate uridylyltransferase</fullName>
        <ecNumber evidence="3 7">2.7.7.9</ecNumber>
    </recommendedName>
</protein>
<comment type="caution">
    <text evidence="9">The sequence shown here is derived from an EMBL/GenBank/DDBJ whole genome shotgun (WGS) entry which is preliminary data.</text>
</comment>
<comment type="similarity">
    <text evidence="2 7">Belongs to the UDPGP type 1 family.</text>
</comment>
<dbReference type="SUPFAM" id="SSF53448">
    <property type="entry name" value="Nucleotide-diphospho-sugar transferases"/>
    <property type="match status" value="1"/>
</dbReference>
<dbReference type="EC" id="2.7.7.9" evidence="3 7"/>
<feature type="binding site" evidence="8">
    <location>
        <position position="217"/>
    </location>
    <ligand>
        <name>substrate</name>
    </ligand>
</feature>
<evidence type="ECO:0000256" key="3">
    <source>
        <dbReference type="ARBA" id="ARBA00012415"/>
    </source>
</evidence>
<dbReference type="AlphaFoldDB" id="A0AA38UK42"/>
<dbReference type="InterPro" id="IPR016267">
    <property type="entry name" value="UDPGP_trans"/>
</dbReference>
<name>A0AA38UK42_9AGAR</name>
<dbReference type="InterPro" id="IPR029044">
    <property type="entry name" value="Nucleotide-diphossugar_trans"/>
</dbReference>
<dbReference type="PIRSF" id="PIRSF000806">
    <property type="entry name" value="UDPGP"/>
    <property type="match status" value="1"/>
</dbReference>
<dbReference type="Gene3D" id="3.90.550.10">
    <property type="entry name" value="Spore Coat Polysaccharide Biosynthesis Protein SpsA, Chain A"/>
    <property type="match status" value="1"/>
</dbReference>
<dbReference type="Gene3D" id="2.160.10.10">
    <property type="entry name" value="Hexapeptide repeat proteins"/>
    <property type="match status" value="1"/>
</dbReference>
<gene>
    <name evidence="9" type="ORF">F5878DRAFT_601336</name>
</gene>